<keyword evidence="3" id="KW-1185">Reference proteome</keyword>
<feature type="transmembrane region" description="Helical" evidence="1">
    <location>
        <begin position="18"/>
        <end position="36"/>
    </location>
</feature>
<dbReference type="EMBL" id="MSZS01000006">
    <property type="protein sequence ID" value="PKX92051.1"/>
    <property type="molecule type" value="Genomic_DNA"/>
</dbReference>
<sequence>MELCLASGLVSKVVFPSTRAFCVFVVLWAALAVVYWRTANPQTLGLSNRIERNGLVPWT</sequence>
<proteinExistence type="predicted"/>
<dbReference type="VEuPathDB" id="FungiDB:P174DRAFT_444075"/>
<gene>
    <name evidence="2" type="ORF">P174DRAFT_444075</name>
</gene>
<protein>
    <submittedName>
        <fullName evidence="2">Uncharacterized protein</fullName>
    </submittedName>
</protein>
<dbReference type="Proteomes" id="UP000234474">
    <property type="component" value="Unassembled WGS sequence"/>
</dbReference>
<reference evidence="3" key="1">
    <citation type="journal article" date="2018" name="Proc. Natl. Acad. Sci. U.S.A.">
        <title>Linking secondary metabolites to gene clusters through genome sequencing of six diverse Aspergillus species.</title>
        <authorList>
            <person name="Kaerboelling I."/>
            <person name="Vesth T.C."/>
            <person name="Frisvad J.C."/>
            <person name="Nybo J.L."/>
            <person name="Theobald S."/>
            <person name="Kuo A."/>
            <person name="Bowyer P."/>
            <person name="Matsuda Y."/>
            <person name="Mondo S."/>
            <person name="Lyhne E.K."/>
            <person name="Kogle M.E."/>
            <person name="Clum A."/>
            <person name="Lipzen A."/>
            <person name="Salamov A."/>
            <person name="Ngan C.Y."/>
            <person name="Daum C."/>
            <person name="Chiniquy J."/>
            <person name="Barry K."/>
            <person name="LaButti K."/>
            <person name="Haridas S."/>
            <person name="Simmons B.A."/>
            <person name="Magnuson J.K."/>
            <person name="Mortensen U.H."/>
            <person name="Larsen T.O."/>
            <person name="Grigoriev I.V."/>
            <person name="Baker S.E."/>
            <person name="Andersen M.R."/>
        </authorList>
    </citation>
    <scope>NUCLEOTIDE SEQUENCE [LARGE SCALE GENOMIC DNA]</scope>
    <source>
        <strain evidence="3">IBT 16806</strain>
    </source>
</reference>
<organism evidence="2 3">
    <name type="scientific">Aspergillus novofumigatus (strain IBT 16806)</name>
    <dbReference type="NCBI Taxonomy" id="1392255"/>
    <lineage>
        <taxon>Eukaryota</taxon>
        <taxon>Fungi</taxon>
        <taxon>Dikarya</taxon>
        <taxon>Ascomycota</taxon>
        <taxon>Pezizomycotina</taxon>
        <taxon>Eurotiomycetes</taxon>
        <taxon>Eurotiomycetidae</taxon>
        <taxon>Eurotiales</taxon>
        <taxon>Aspergillaceae</taxon>
        <taxon>Aspergillus</taxon>
        <taxon>Aspergillus subgen. Fumigati</taxon>
    </lineage>
</organism>
<dbReference type="RefSeq" id="XP_024680646.1">
    <property type="nucleotide sequence ID" value="XM_024827992.1"/>
</dbReference>
<comment type="caution">
    <text evidence="2">The sequence shown here is derived from an EMBL/GenBank/DDBJ whole genome shotgun (WGS) entry which is preliminary data.</text>
</comment>
<keyword evidence="1" id="KW-0472">Membrane</keyword>
<name>A0A2I1C391_ASPN1</name>
<accession>A0A2I1C391</accession>
<evidence type="ECO:0000313" key="3">
    <source>
        <dbReference type="Proteomes" id="UP000234474"/>
    </source>
</evidence>
<keyword evidence="1" id="KW-1133">Transmembrane helix</keyword>
<evidence type="ECO:0000313" key="2">
    <source>
        <dbReference type="EMBL" id="PKX92051.1"/>
    </source>
</evidence>
<keyword evidence="1" id="KW-0812">Transmembrane</keyword>
<evidence type="ECO:0000256" key="1">
    <source>
        <dbReference type="SAM" id="Phobius"/>
    </source>
</evidence>
<dbReference type="GeneID" id="36535317"/>
<dbReference type="AlphaFoldDB" id="A0A2I1C391"/>